<dbReference type="InterPro" id="IPR036291">
    <property type="entry name" value="NAD(P)-bd_dom_sf"/>
</dbReference>
<protein>
    <recommendedName>
        <fullName evidence="3">Gfo/Idh/MocA-like oxidoreductase N-terminal domain-containing protein</fullName>
    </recommendedName>
</protein>
<dbReference type="Proteomes" id="UP000033615">
    <property type="component" value="Unassembled WGS sequence"/>
</dbReference>
<sequence>MLIGLGPHAKRIYYPMIEKWQAEHDFELALLVELESQRAPVEQYLRERLVQPERIVYLPDSARHGGDKFTAELDRFAEPGDIWGCIIATEPKAHGVYARWAIECGAHILIDKPLTAFNLRDRQPEEALRLVADHQEIHTAAARRGVNVLVQAQRRAHMGYEMIHEYLTQFTGAYEAPLTYVDIYHADGMWNMPEEYFSRENHPYKYGYGKIMHSGYHFIDLYAWMLQLNQRLERASCERINLVARESNAYDHLGQVDHQLYERFFADAASGNVLTDPQLKEIRGYGETDVFLLLQAMRGDRVISTGSLNLLQTSFSRRAWPKLPVDTYKGNGRVRHERVTIQVGHLLNIQVHSYQSYEAKDWHGDKPGVGQYDHFDITFYRNCQLVGGEAFELITLGDAMQRTNETDKSYIGHNEAARAEVFLDFLHGRTSRAGLSHHELSIKLVSAAYYDILRRRYGGLSAPVIQTAPGASDWFSDASR</sequence>
<name>A0A1V4D905_9ACTN</name>
<reference evidence="1" key="1">
    <citation type="submission" date="2016-12" db="EMBL/GenBank/DDBJ databases">
        <title>Genome sequence of Streptomyces antioxidans MUSC 164.</title>
        <authorList>
            <person name="Lee L.-H."/>
            <person name="Ser H.-L."/>
        </authorList>
    </citation>
    <scope>NUCLEOTIDE SEQUENCE [LARGE SCALE GENOMIC DNA]</scope>
    <source>
        <strain evidence="1">MUSC 164</strain>
    </source>
</reference>
<accession>A0A1V4D905</accession>
<dbReference type="SUPFAM" id="SSF51735">
    <property type="entry name" value="NAD(P)-binding Rossmann-fold domains"/>
    <property type="match status" value="1"/>
</dbReference>
<gene>
    <name evidence="1" type="ORF">VT50_0209980</name>
</gene>
<keyword evidence="2" id="KW-1185">Reference proteome</keyword>
<comment type="caution">
    <text evidence="1">The sequence shown here is derived from an EMBL/GenBank/DDBJ whole genome shotgun (WGS) entry which is preliminary data.</text>
</comment>
<evidence type="ECO:0000313" key="2">
    <source>
        <dbReference type="Proteomes" id="UP000033615"/>
    </source>
</evidence>
<proteinExistence type="predicted"/>
<dbReference type="EMBL" id="LAKD02000024">
    <property type="protein sequence ID" value="OPF81390.1"/>
    <property type="molecule type" value="Genomic_DNA"/>
</dbReference>
<dbReference type="Gene3D" id="3.40.50.720">
    <property type="entry name" value="NAD(P)-binding Rossmann-like Domain"/>
    <property type="match status" value="1"/>
</dbReference>
<organism evidence="1 2">
    <name type="scientific">Streptomyces antioxidans</name>
    <dbReference type="NCBI Taxonomy" id="1507734"/>
    <lineage>
        <taxon>Bacteria</taxon>
        <taxon>Bacillati</taxon>
        <taxon>Actinomycetota</taxon>
        <taxon>Actinomycetes</taxon>
        <taxon>Kitasatosporales</taxon>
        <taxon>Streptomycetaceae</taxon>
        <taxon>Streptomyces</taxon>
    </lineage>
</organism>
<evidence type="ECO:0008006" key="3">
    <source>
        <dbReference type="Google" id="ProtNLM"/>
    </source>
</evidence>
<dbReference type="AlphaFoldDB" id="A0A1V4D905"/>
<evidence type="ECO:0000313" key="1">
    <source>
        <dbReference type="EMBL" id="OPF81390.1"/>
    </source>
</evidence>